<sequence>MEKKPTQPTPHHPPKQAYPQVADTGAGGQLAYSPHHQPAMKKISKALCLSHMYRYVEVQAVDGYCYDGIVEHVDDEWICLAVPGSVEPLRAFFSPFGGPFGGGFGGGFGGPFFPFRPRRFNRLVLPLAGLAAISLLPFF</sequence>
<organism evidence="2 3">
    <name type="scientific">Cohnella boryungensis</name>
    <dbReference type="NCBI Taxonomy" id="768479"/>
    <lineage>
        <taxon>Bacteria</taxon>
        <taxon>Bacillati</taxon>
        <taxon>Bacillota</taxon>
        <taxon>Bacilli</taxon>
        <taxon>Bacillales</taxon>
        <taxon>Paenibacillaceae</taxon>
        <taxon>Cohnella</taxon>
    </lineage>
</organism>
<gene>
    <name evidence="2" type="ORF">ACFO1S_19265</name>
</gene>
<evidence type="ECO:0000313" key="2">
    <source>
        <dbReference type="EMBL" id="MFC4305575.1"/>
    </source>
</evidence>
<keyword evidence="3" id="KW-1185">Reference proteome</keyword>
<comment type="caution">
    <text evidence="2">The sequence shown here is derived from an EMBL/GenBank/DDBJ whole genome shotgun (WGS) entry which is preliminary data.</text>
</comment>
<accession>A0ABV8SEE3</accession>
<protein>
    <submittedName>
        <fullName evidence="2">Uncharacterized protein</fullName>
    </submittedName>
</protein>
<evidence type="ECO:0000313" key="3">
    <source>
        <dbReference type="Proteomes" id="UP001595755"/>
    </source>
</evidence>
<reference evidence="3" key="1">
    <citation type="journal article" date="2019" name="Int. J. Syst. Evol. Microbiol.">
        <title>The Global Catalogue of Microorganisms (GCM) 10K type strain sequencing project: providing services to taxonomists for standard genome sequencing and annotation.</title>
        <authorList>
            <consortium name="The Broad Institute Genomics Platform"/>
            <consortium name="The Broad Institute Genome Sequencing Center for Infectious Disease"/>
            <person name="Wu L."/>
            <person name="Ma J."/>
        </authorList>
    </citation>
    <scope>NUCLEOTIDE SEQUENCE [LARGE SCALE GENOMIC DNA]</scope>
    <source>
        <strain evidence="3">CGMCC 4.1641</strain>
    </source>
</reference>
<dbReference type="EMBL" id="JBHSED010000040">
    <property type="protein sequence ID" value="MFC4305575.1"/>
    <property type="molecule type" value="Genomic_DNA"/>
</dbReference>
<evidence type="ECO:0000256" key="1">
    <source>
        <dbReference type="SAM" id="MobiDB-lite"/>
    </source>
</evidence>
<dbReference type="Proteomes" id="UP001595755">
    <property type="component" value="Unassembled WGS sequence"/>
</dbReference>
<name>A0ABV8SEE3_9BACL</name>
<proteinExistence type="predicted"/>
<feature type="region of interest" description="Disordered" evidence="1">
    <location>
        <begin position="1"/>
        <end position="20"/>
    </location>
</feature>
<dbReference type="RefSeq" id="WP_378127366.1">
    <property type="nucleotide sequence ID" value="NZ_JBHSED010000040.1"/>
</dbReference>